<evidence type="ECO:0000256" key="1">
    <source>
        <dbReference type="ARBA" id="ARBA00022468"/>
    </source>
</evidence>
<feature type="compositionally biased region" description="Basic residues" evidence="3">
    <location>
        <begin position="12"/>
        <end position="25"/>
    </location>
</feature>
<proteinExistence type="predicted"/>
<dbReference type="SMART" id="SM00239">
    <property type="entry name" value="C2"/>
    <property type="match status" value="1"/>
</dbReference>
<dbReference type="InterPro" id="IPR000008">
    <property type="entry name" value="C2_dom"/>
</dbReference>
<dbReference type="PROSITE" id="PS50004">
    <property type="entry name" value="C2"/>
    <property type="match status" value="1"/>
</dbReference>
<dbReference type="Gene3D" id="2.60.40.150">
    <property type="entry name" value="C2 domain"/>
    <property type="match status" value="1"/>
</dbReference>
<reference evidence="7" key="1">
    <citation type="journal article" date="2019" name="bioRxiv">
        <title>The Genome of the Zebra Mussel, Dreissena polymorpha: A Resource for Invasive Species Research.</title>
        <authorList>
            <person name="McCartney M.A."/>
            <person name="Auch B."/>
            <person name="Kono T."/>
            <person name="Mallez S."/>
            <person name="Zhang Y."/>
            <person name="Obille A."/>
            <person name="Becker A."/>
            <person name="Abrahante J.E."/>
            <person name="Garbe J."/>
            <person name="Badalamenti J.P."/>
            <person name="Herman A."/>
            <person name="Mangelson H."/>
            <person name="Liachko I."/>
            <person name="Sullivan S."/>
            <person name="Sone E.D."/>
            <person name="Koren S."/>
            <person name="Silverstein K.A.T."/>
            <person name="Beckman K.B."/>
            <person name="Gohl D.M."/>
        </authorList>
    </citation>
    <scope>NUCLEOTIDE SEQUENCE</scope>
    <source>
        <strain evidence="7">Duluth1</strain>
        <tissue evidence="7">Whole animal</tissue>
    </source>
</reference>
<dbReference type="GO" id="GO:0097060">
    <property type="term" value="C:synaptic membrane"/>
    <property type="evidence" value="ECO:0007669"/>
    <property type="project" value="TreeGrafter"/>
</dbReference>
<feature type="domain" description="PDZ" evidence="5">
    <location>
        <begin position="105"/>
        <end position="175"/>
    </location>
</feature>
<feature type="region of interest" description="Disordered" evidence="3">
    <location>
        <begin position="358"/>
        <end position="394"/>
    </location>
</feature>
<organism evidence="7 8">
    <name type="scientific">Dreissena polymorpha</name>
    <name type="common">Zebra mussel</name>
    <name type="synonym">Mytilus polymorpha</name>
    <dbReference type="NCBI Taxonomy" id="45954"/>
    <lineage>
        <taxon>Eukaryota</taxon>
        <taxon>Metazoa</taxon>
        <taxon>Spiralia</taxon>
        <taxon>Lophotrochozoa</taxon>
        <taxon>Mollusca</taxon>
        <taxon>Bivalvia</taxon>
        <taxon>Autobranchia</taxon>
        <taxon>Heteroconchia</taxon>
        <taxon>Euheterodonta</taxon>
        <taxon>Imparidentia</taxon>
        <taxon>Neoheterodontei</taxon>
        <taxon>Myida</taxon>
        <taxon>Dreissenoidea</taxon>
        <taxon>Dreissenidae</taxon>
        <taxon>Dreissena</taxon>
    </lineage>
</organism>
<dbReference type="CDD" id="cd00030">
    <property type="entry name" value="C2"/>
    <property type="match status" value="1"/>
</dbReference>
<dbReference type="SMART" id="SM00324">
    <property type="entry name" value="RhoGAP"/>
    <property type="match status" value="1"/>
</dbReference>
<sequence length="1073" mass="118665">MAQGPASIDVGRHKHYQTRSISRRSKSADSRAFKQQTASYQPVGAKTQSVVDSCDSDRGLSRRTGSGGGAYSESYGVKLRNSGKNGAPEMGIKSIEMENSSVIQTVEIFKNPGQTLGFYIREGNGFDRQEGVFISRIQAGTVAESNGLLHIGDEILSVNSVEVSRMSLDDVVILMSIPRKLLLKIRSKKNCNKKNASCPSLALTESDNPPVVVLKKGHVRASSDTQLEMTEKIPHFHEGGMAADTNSDLFGRRFHRPEKSNSQYASIFISPHKAEAKLISGGDDNNSDHSSEGSIPRSIDSGGKDYYSGHRGYSVPIGPPEDPYGYLAPSSLPNYPLPLSDSMEKEYGRIISPHEQKYMAASQGHTRSPSRGSTLSQAVPTSRPRYYSSDSERGAYSDTYQPLSDYGVGYRAGYTDSASRQKYQGAFREMIHSKAKYGGKSRPRSPECYNSDSEVLYTTPSCAVNTPDPRGFASDYETYAGAISDDDPVYAVPKQISASSSSELQLLLRKFTTLSQELQQEQNRLQQQLTTRDKQGPVGVPRTEGYCSDEYGAVYSAAGSNSFLTKSLSPVPLRKVTSATQTPKQQQQRVEKLFRKQSADSLTSYKTYQLDEPCNSIDPIAQEPKYSRPVMYTSSKGIVKGVQTVTTSSSSISNLDPSMSFDTNGRAITRTSASRFRDLQLAKRPLQISYGDFDCYKIDLKKRNEFSRSNGLDGVLCVHVLCGQGLKCTKMTLRDLYCVISVDSLNKARTMVRTGAVNFDWDEAFDIDLENAKDVSFLIYNWDPNYKHRLCFHGSIFLPGFTDPNRKKHVALKMEPKGLLYVTLLYREPKEILQRLPNVKHEGCFGVDLDTVIKRENINMHVPLLVVKSVAEIERRGLDVVGIYRLCGSSRRKSQLREAFEKNSAQVDLSPENVSDIHVVTGVLKDYLRELPEPLVTNALYQMMLDALSVRLPGDPDGSAKLMLSILECLPKSNQDTMSLMLNHLHKIAAKSERNKMGLDQLATCLGPVLLCPSSVGAASDTMEFRKHIDVLKYLLEVWGEKLSTEGSKPSSSATSPRSDNSIIHMKPNNTTA</sequence>
<dbReference type="EMBL" id="JAIWYP010000016">
    <property type="protein sequence ID" value="KAH3695809.1"/>
    <property type="molecule type" value="Genomic_DNA"/>
</dbReference>
<evidence type="ECO:0000259" key="5">
    <source>
        <dbReference type="PROSITE" id="PS50106"/>
    </source>
</evidence>
<dbReference type="PROSITE" id="PS50106">
    <property type="entry name" value="PDZ"/>
    <property type="match status" value="1"/>
</dbReference>
<evidence type="ECO:0000259" key="4">
    <source>
        <dbReference type="PROSITE" id="PS50004"/>
    </source>
</evidence>
<feature type="region of interest" description="Disordered" evidence="3">
    <location>
        <begin position="1"/>
        <end position="85"/>
    </location>
</feature>
<feature type="coiled-coil region" evidence="2">
    <location>
        <begin position="504"/>
        <end position="535"/>
    </location>
</feature>
<dbReference type="GO" id="GO:0005096">
    <property type="term" value="F:GTPase activator activity"/>
    <property type="evidence" value="ECO:0007669"/>
    <property type="project" value="UniProtKB-KW"/>
</dbReference>
<gene>
    <name evidence="7" type="ORF">DPMN_083268</name>
</gene>
<dbReference type="Pfam" id="PF00595">
    <property type="entry name" value="PDZ"/>
    <property type="match status" value="1"/>
</dbReference>
<dbReference type="PANTHER" id="PTHR46150:SF3">
    <property type="entry name" value="RHO GTPASE-ACTIVATING PROTEIN 100F"/>
    <property type="match status" value="1"/>
</dbReference>
<dbReference type="SMART" id="SM00228">
    <property type="entry name" value="PDZ"/>
    <property type="match status" value="1"/>
</dbReference>
<evidence type="ECO:0000256" key="3">
    <source>
        <dbReference type="SAM" id="MobiDB-lite"/>
    </source>
</evidence>
<evidence type="ECO:0000256" key="2">
    <source>
        <dbReference type="SAM" id="Coils"/>
    </source>
</evidence>
<dbReference type="Gene3D" id="2.30.42.10">
    <property type="match status" value="1"/>
</dbReference>
<dbReference type="InterPro" id="IPR035892">
    <property type="entry name" value="C2_domain_sf"/>
</dbReference>
<dbReference type="PANTHER" id="PTHR46150">
    <property type="entry name" value="RHO GTPASE-ACTIVATING PROTEIN 100F"/>
    <property type="match status" value="1"/>
</dbReference>
<feature type="region of interest" description="Disordered" evidence="3">
    <location>
        <begin position="278"/>
        <end position="315"/>
    </location>
</feature>
<comment type="caution">
    <text evidence="7">The sequence shown here is derived from an EMBL/GenBank/DDBJ whole genome shotgun (WGS) entry which is preliminary data.</text>
</comment>
<feature type="compositionally biased region" description="Low complexity" evidence="3">
    <location>
        <begin position="1045"/>
        <end position="1062"/>
    </location>
</feature>
<dbReference type="Pfam" id="PF25336">
    <property type="entry name" value="C2_SYDE"/>
    <property type="match status" value="1"/>
</dbReference>
<dbReference type="InterPro" id="IPR057459">
    <property type="entry name" value="SYDE1/2_C2"/>
</dbReference>
<evidence type="ECO:0000313" key="7">
    <source>
        <dbReference type="EMBL" id="KAH3695809.1"/>
    </source>
</evidence>
<dbReference type="InterPro" id="IPR036034">
    <property type="entry name" value="PDZ_sf"/>
</dbReference>
<dbReference type="GO" id="GO:0046578">
    <property type="term" value="P:regulation of Ras protein signal transduction"/>
    <property type="evidence" value="ECO:0007669"/>
    <property type="project" value="TreeGrafter"/>
</dbReference>
<protein>
    <recommendedName>
        <fullName evidence="9">Rho GTPase-activating protein 100F</fullName>
    </recommendedName>
</protein>
<dbReference type="SUPFAM" id="SSF49562">
    <property type="entry name" value="C2 domain (Calcium/lipid-binding domain, CaLB)"/>
    <property type="match status" value="1"/>
</dbReference>
<feature type="domain" description="C2" evidence="4">
    <location>
        <begin position="694"/>
        <end position="814"/>
    </location>
</feature>
<dbReference type="InterPro" id="IPR052118">
    <property type="entry name" value="Rho-GAP_regulator"/>
</dbReference>
<feature type="compositionally biased region" description="Polar residues" evidence="3">
    <location>
        <begin position="33"/>
        <end position="51"/>
    </location>
</feature>
<dbReference type="AlphaFoldDB" id="A0A9D3YCH5"/>
<dbReference type="InterPro" id="IPR000198">
    <property type="entry name" value="RhoGAP_dom"/>
</dbReference>
<dbReference type="Proteomes" id="UP000828390">
    <property type="component" value="Unassembled WGS sequence"/>
</dbReference>
<dbReference type="Gene3D" id="1.10.555.10">
    <property type="entry name" value="Rho GTPase activation protein"/>
    <property type="match status" value="1"/>
</dbReference>
<feature type="domain" description="Rho-GAP" evidence="6">
    <location>
        <begin position="847"/>
        <end position="1043"/>
    </location>
</feature>
<evidence type="ECO:0000313" key="8">
    <source>
        <dbReference type="Proteomes" id="UP000828390"/>
    </source>
</evidence>
<dbReference type="CDD" id="cd06718">
    <property type="entry name" value="PDZ_Par6-like"/>
    <property type="match status" value="1"/>
</dbReference>
<accession>A0A9D3YCH5</accession>
<dbReference type="GO" id="GO:0016477">
    <property type="term" value="P:cell migration"/>
    <property type="evidence" value="ECO:0007669"/>
    <property type="project" value="TreeGrafter"/>
</dbReference>
<dbReference type="SUPFAM" id="SSF50156">
    <property type="entry name" value="PDZ domain-like"/>
    <property type="match status" value="1"/>
</dbReference>
<dbReference type="GO" id="GO:0007165">
    <property type="term" value="P:signal transduction"/>
    <property type="evidence" value="ECO:0007669"/>
    <property type="project" value="InterPro"/>
</dbReference>
<name>A0A9D3YCH5_DREPO</name>
<keyword evidence="8" id="KW-1185">Reference proteome</keyword>
<reference evidence="7" key="2">
    <citation type="submission" date="2020-11" db="EMBL/GenBank/DDBJ databases">
        <authorList>
            <person name="McCartney M.A."/>
            <person name="Auch B."/>
            <person name="Kono T."/>
            <person name="Mallez S."/>
            <person name="Becker A."/>
            <person name="Gohl D.M."/>
            <person name="Silverstein K.A.T."/>
            <person name="Koren S."/>
            <person name="Bechman K.B."/>
            <person name="Herman A."/>
            <person name="Abrahante J.E."/>
            <person name="Garbe J."/>
        </authorList>
    </citation>
    <scope>NUCLEOTIDE SEQUENCE</scope>
    <source>
        <strain evidence="7">Duluth1</strain>
        <tissue evidence="7">Whole animal</tissue>
    </source>
</reference>
<keyword evidence="2" id="KW-0175">Coiled coil</keyword>
<feature type="region of interest" description="Disordered" evidence="3">
    <location>
        <begin position="1044"/>
        <end position="1073"/>
    </location>
</feature>
<evidence type="ECO:0008006" key="9">
    <source>
        <dbReference type="Google" id="ProtNLM"/>
    </source>
</evidence>
<dbReference type="GO" id="GO:0030030">
    <property type="term" value="P:cell projection organization"/>
    <property type="evidence" value="ECO:0007669"/>
    <property type="project" value="TreeGrafter"/>
</dbReference>
<dbReference type="Pfam" id="PF00620">
    <property type="entry name" value="RhoGAP"/>
    <property type="match status" value="1"/>
</dbReference>
<dbReference type="PROSITE" id="PS50238">
    <property type="entry name" value="RHOGAP"/>
    <property type="match status" value="1"/>
</dbReference>
<evidence type="ECO:0000259" key="6">
    <source>
        <dbReference type="PROSITE" id="PS50238"/>
    </source>
</evidence>
<keyword evidence="1" id="KW-0343">GTPase activation</keyword>
<dbReference type="InterPro" id="IPR008936">
    <property type="entry name" value="Rho_GTPase_activation_prot"/>
</dbReference>
<feature type="compositionally biased region" description="Polar residues" evidence="3">
    <location>
        <begin position="363"/>
        <end position="380"/>
    </location>
</feature>
<dbReference type="InterPro" id="IPR001478">
    <property type="entry name" value="PDZ"/>
</dbReference>
<dbReference type="SUPFAM" id="SSF48350">
    <property type="entry name" value="GTPase activation domain, GAP"/>
    <property type="match status" value="1"/>
</dbReference>